<evidence type="ECO:0000259" key="1">
    <source>
        <dbReference type="Pfam" id="PF04236"/>
    </source>
</evidence>
<proteinExistence type="predicted"/>
<dbReference type="EMBL" id="MTYJ01000121">
    <property type="protein sequence ID" value="OQV13586.1"/>
    <property type="molecule type" value="Genomic_DNA"/>
</dbReference>
<comment type="caution">
    <text evidence="2">The sequence shown here is derived from an EMBL/GenBank/DDBJ whole genome shotgun (WGS) entry which is preliminary data.</text>
</comment>
<dbReference type="InterPro" id="IPR007350">
    <property type="entry name" value="Transposase_Tc5_C"/>
</dbReference>
<evidence type="ECO:0000313" key="3">
    <source>
        <dbReference type="Proteomes" id="UP000192578"/>
    </source>
</evidence>
<evidence type="ECO:0000313" key="2">
    <source>
        <dbReference type="EMBL" id="OQV13586.1"/>
    </source>
</evidence>
<dbReference type="Pfam" id="PF04236">
    <property type="entry name" value="Transp_Tc5_C"/>
    <property type="match status" value="1"/>
</dbReference>
<organism evidence="2 3">
    <name type="scientific">Hypsibius exemplaris</name>
    <name type="common">Freshwater tardigrade</name>
    <dbReference type="NCBI Taxonomy" id="2072580"/>
    <lineage>
        <taxon>Eukaryota</taxon>
        <taxon>Metazoa</taxon>
        <taxon>Ecdysozoa</taxon>
        <taxon>Tardigrada</taxon>
        <taxon>Eutardigrada</taxon>
        <taxon>Parachela</taxon>
        <taxon>Hypsibioidea</taxon>
        <taxon>Hypsibiidae</taxon>
        <taxon>Hypsibius</taxon>
    </lineage>
</organism>
<reference evidence="3" key="1">
    <citation type="submission" date="2017-01" db="EMBL/GenBank/DDBJ databases">
        <title>Comparative genomics of anhydrobiosis in the tardigrade Hypsibius dujardini.</title>
        <authorList>
            <person name="Yoshida Y."/>
            <person name="Koutsovoulos G."/>
            <person name="Laetsch D."/>
            <person name="Stevens L."/>
            <person name="Kumar S."/>
            <person name="Horikawa D."/>
            <person name="Ishino K."/>
            <person name="Komine S."/>
            <person name="Tomita M."/>
            <person name="Blaxter M."/>
            <person name="Arakawa K."/>
        </authorList>
    </citation>
    <scope>NUCLEOTIDE SEQUENCE [LARGE SCALE GENOMIC DNA]</scope>
    <source>
        <strain evidence="3">Z151</strain>
    </source>
</reference>
<dbReference type="OrthoDB" id="7548347at2759"/>
<dbReference type="Proteomes" id="UP000192578">
    <property type="component" value="Unassembled WGS sequence"/>
</dbReference>
<accession>A0A1W0WEF1</accession>
<keyword evidence="3" id="KW-1185">Reference proteome</keyword>
<sequence length="165" mass="19398">MVDSWPAFRNDHVVKMLADEGIDVDFITIPPRSTSLIQPLDVYGFRMWKAFLCYIMGLVVRQSPIPFVLGQRANIILPQSLIHNQFSAPHYQPMWQHGWVKSGSIERQDQEHFDTPSEYSFNRDDFRIPCSRPNCPKLHFMRCGWCRKVLCFFCFFPKHFCTHVG</sequence>
<name>A0A1W0WEF1_HYPEX</name>
<gene>
    <name evidence="2" type="ORF">BV898_12223</name>
</gene>
<feature type="domain" description="Transposase Tc5 C-terminal" evidence="1">
    <location>
        <begin position="99"/>
        <end position="161"/>
    </location>
</feature>
<dbReference type="AlphaFoldDB" id="A0A1W0WEF1"/>
<protein>
    <recommendedName>
        <fullName evidence="1">Transposase Tc5 C-terminal domain-containing protein</fullName>
    </recommendedName>
</protein>